<organism evidence="9 10">
    <name type="scientific">Brockia lithotrophica</name>
    <dbReference type="NCBI Taxonomy" id="933949"/>
    <lineage>
        <taxon>Bacteria</taxon>
        <taxon>Bacillati</taxon>
        <taxon>Bacillota</taxon>
        <taxon>Bacilli</taxon>
        <taxon>Bacillales</taxon>
        <taxon>Bacillales Family X. Incertae Sedis</taxon>
        <taxon>Brockia</taxon>
    </lineage>
</organism>
<gene>
    <name evidence="9" type="ORF">BLITH_0901</name>
</gene>
<dbReference type="Pfam" id="PF01189">
    <property type="entry name" value="Methyltr_RsmB-F"/>
    <property type="match status" value="1"/>
</dbReference>
<dbReference type="Pfam" id="PF17126">
    <property type="entry name" value="RsmF_methylt_CI"/>
    <property type="match status" value="1"/>
</dbReference>
<dbReference type="InterPro" id="IPR011023">
    <property type="entry name" value="Nop2p"/>
</dbReference>
<dbReference type="InterPro" id="IPR023267">
    <property type="entry name" value="RCMT"/>
</dbReference>
<dbReference type="GO" id="GO:0003723">
    <property type="term" value="F:RNA binding"/>
    <property type="evidence" value="ECO:0007669"/>
    <property type="project" value="UniProtKB-UniRule"/>
</dbReference>
<dbReference type="InterPro" id="IPR029063">
    <property type="entry name" value="SAM-dependent_MTases_sf"/>
</dbReference>
<keyword evidence="2" id="KW-0963">Cytoplasm</keyword>
<evidence type="ECO:0000313" key="9">
    <source>
        <dbReference type="EMBL" id="PTQ52722.1"/>
    </source>
</evidence>
<comment type="caution">
    <text evidence="9">The sequence shown here is derived from an EMBL/GenBank/DDBJ whole genome shotgun (WGS) entry which is preliminary data.</text>
</comment>
<reference evidence="9 10" key="1">
    <citation type="submission" date="2017-08" db="EMBL/GenBank/DDBJ databases">
        <title>Burning lignite coal seam in the remote Altai Mountains harbors a hydrogen-driven thermophilic microbial community.</title>
        <authorList>
            <person name="Kadnikov V.V."/>
            <person name="Mardanov A.V."/>
            <person name="Ivasenko D."/>
            <person name="Beletsky A.V."/>
            <person name="Karnachuk O.V."/>
            <person name="Ravin N.V."/>
        </authorList>
    </citation>
    <scope>NUCLEOTIDE SEQUENCE [LARGE SCALE GENOMIC DNA]</scope>
    <source>
        <strain evidence="9">AL31</strain>
    </source>
</reference>
<dbReference type="Gene3D" id="3.30.70.1170">
    <property type="entry name" value="Sun protein, domain 3"/>
    <property type="match status" value="1"/>
</dbReference>
<evidence type="ECO:0000256" key="4">
    <source>
        <dbReference type="ARBA" id="ARBA00022679"/>
    </source>
</evidence>
<evidence type="ECO:0000256" key="2">
    <source>
        <dbReference type="ARBA" id="ARBA00022490"/>
    </source>
</evidence>
<dbReference type="CDD" id="cd21147">
    <property type="entry name" value="RsmF_methylt_CTD1"/>
    <property type="match status" value="1"/>
</dbReference>
<evidence type="ECO:0000259" key="8">
    <source>
        <dbReference type="PROSITE" id="PS51686"/>
    </source>
</evidence>
<dbReference type="PRINTS" id="PR02008">
    <property type="entry name" value="RCMTFAMILY"/>
</dbReference>
<dbReference type="Proteomes" id="UP000244016">
    <property type="component" value="Unassembled WGS sequence"/>
</dbReference>
<evidence type="ECO:0000256" key="6">
    <source>
        <dbReference type="ARBA" id="ARBA00022884"/>
    </source>
</evidence>
<dbReference type="CDD" id="cd02440">
    <property type="entry name" value="AdoMet_MTases"/>
    <property type="match status" value="1"/>
</dbReference>
<dbReference type="InterPro" id="IPR031341">
    <property type="entry name" value="Methyltr_RsmF_N"/>
</dbReference>
<feature type="binding site" evidence="7">
    <location>
        <begin position="126"/>
        <end position="132"/>
    </location>
    <ligand>
        <name>S-adenosyl-L-methionine</name>
        <dbReference type="ChEBI" id="CHEBI:59789"/>
    </ligand>
</feature>
<dbReference type="InterPro" id="IPR031340">
    <property type="entry name" value="RsmF_methylt_CI"/>
</dbReference>
<dbReference type="Pfam" id="PF17125">
    <property type="entry name" value="Methyltr_RsmF_N"/>
    <property type="match status" value="1"/>
</dbReference>
<evidence type="ECO:0000256" key="1">
    <source>
        <dbReference type="ARBA" id="ARBA00007494"/>
    </source>
</evidence>
<name>A0A2T5G954_9BACL</name>
<dbReference type="AlphaFoldDB" id="A0A2T5G954"/>
<dbReference type="Gene3D" id="2.30.130.60">
    <property type="match status" value="1"/>
</dbReference>
<evidence type="ECO:0000313" key="10">
    <source>
        <dbReference type="Proteomes" id="UP000244016"/>
    </source>
</evidence>
<dbReference type="Pfam" id="PF13636">
    <property type="entry name" value="Methyltranf_PUA"/>
    <property type="match status" value="1"/>
</dbReference>
<feature type="domain" description="SAM-dependent MTase RsmB/NOP-type" evidence="8">
    <location>
        <begin position="36"/>
        <end position="319"/>
    </location>
</feature>
<feature type="active site" description="Nucleophile" evidence="7">
    <location>
        <position position="248"/>
    </location>
</feature>
<accession>A0A2T5G954</accession>
<dbReference type="EMBL" id="PEBW01000002">
    <property type="protein sequence ID" value="PTQ52722.1"/>
    <property type="molecule type" value="Genomic_DNA"/>
</dbReference>
<evidence type="ECO:0000256" key="5">
    <source>
        <dbReference type="ARBA" id="ARBA00022691"/>
    </source>
</evidence>
<dbReference type="SUPFAM" id="SSF53335">
    <property type="entry name" value="S-adenosyl-L-methionine-dependent methyltransferases"/>
    <property type="match status" value="1"/>
</dbReference>
<dbReference type="NCBIfam" id="TIGR00446">
    <property type="entry name" value="nop2p"/>
    <property type="match status" value="1"/>
</dbReference>
<feature type="binding site" evidence="7">
    <location>
        <position position="150"/>
    </location>
    <ligand>
        <name>S-adenosyl-L-methionine</name>
        <dbReference type="ChEBI" id="CHEBI:59789"/>
    </ligand>
</feature>
<dbReference type="InterPro" id="IPR027391">
    <property type="entry name" value="Nol1_Nop2_Fmu_2"/>
</dbReference>
<dbReference type="PANTHER" id="PTHR22807">
    <property type="entry name" value="NOP2 YEAST -RELATED NOL1/NOP2/FMU SUN DOMAIN-CONTAINING"/>
    <property type="match status" value="1"/>
</dbReference>
<comment type="caution">
    <text evidence="7">Lacks conserved residue(s) required for the propagation of feature annotation.</text>
</comment>
<evidence type="ECO:0000256" key="7">
    <source>
        <dbReference type="PROSITE-ProRule" id="PRU01023"/>
    </source>
</evidence>
<sequence length="513" mass="57599">MKPMAEERPTTDFTALLPDAFVRRMRALLGPEAEELFRALHRWPARGIRFNTLKVPRGEIGHRAQRLPFGLTPVPWCPEGFVVPPGVRPGLHPYHALGVYYIQDPSAMLPVVLLDPRPGERVLDLAAAPGGKSTHIAARLERQGLLVANDAKRERAHVLVQNLTLFGAPNVLVTVEQPRRLARRWPERFDAVLVDAPCSGEGLFRREPEARAYWSEGRILREQKLQLELLEAAARLVRPGGRIVYSTCTFAPEEDEEVVARFLEAHPEFALAPPSFAERERLGLRGSEAFPPLSPEDAVRLWPHRVEGDGHFVARFTKLGKEGFAGEDGWAGRTPTFRKTADAKGDLRARRRAAELFQNFLAEVGADAWETLRTAPSERLYLRGEEMFLLPDLWSDAETFLRDVAGMRVLLPGLFLGRVRRDRFLPEHALAAALPQNLLGRVRAIRVDEGKLVRYFRGEEIALEGEKDGYALLSYEDFPAGWVRLRSGTGKNLFPKSLRRDLSAAHDAFPPEG</sequence>
<keyword evidence="4 7" id="KW-0808">Transferase</keyword>
<dbReference type="InterPro" id="IPR001678">
    <property type="entry name" value="MeTrfase_RsmB-F_NOP2_dom"/>
</dbReference>
<dbReference type="PROSITE" id="PS01153">
    <property type="entry name" value="NOL1_NOP2_SUN"/>
    <property type="match status" value="1"/>
</dbReference>
<dbReference type="InterPro" id="IPR049560">
    <property type="entry name" value="MeTrfase_RsmB-F_NOP2_cat"/>
</dbReference>
<proteinExistence type="inferred from homology"/>
<dbReference type="GO" id="GO:0008757">
    <property type="term" value="F:S-adenosylmethionine-dependent methyltransferase activity"/>
    <property type="evidence" value="ECO:0007669"/>
    <property type="project" value="InterPro"/>
</dbReference>
<dbReference type="PANTHER" id="PTHR22807:SF30">
    <property type="entry name" value="28S RRNA (CYTOSINE(4447)-C(5))-METHYLTRANSFERASE-RELATED"/>
    <property type="match status" value="1"/>
</dbReference>
<dbReference type="Gene3D" id="3.40.50.150">
    <property type="entry name" value="Vaccinia Virus protein VP39"/>
    <property type="match status" value="1"/>
</dbReference>
<protein>
    <submittedName>
        <fullName evidence="9">tRNA and rRNA cytosine-C5-methylase</fullName>
    </submittedName>
</protein>
<dbReference type="GO" id="GO:0006396">
    <property type="term" value="P:RNA processing"/>
    <property type="evidence" value="ECO:0007669"/>
    <property type="project" value="InterPro"/>
</dbReference>
<keyword evidence="5 7" id="KW-0949">S-adenosyl-L-methionine</keyword>
<feature type="binding site" evidence="7">
    <location>
        <position position="195"/>
    </location>
    <ligand>
        <name>S-adenosyl-L-methionine</name>
        <dbReference type="ChEBI" id="CHEBI:59789"/>
    </ligand>
</feature>
<dbReference type="GO" id="GO:0008173">
    <property type="term" value="F:RNA methyltransferase activity"/>
    <property type="evidence" value="ECO:0007669"/>
    <property type="project" value="InterPro"/>
</dbReference>
<keyword evidence="3 7" id="KW-0489">Methyltransferase</keyword>
<dbReference type="InterPro" id="IPR018314">
    <property type="entry name" value="RsmB/NOL1/NOP2-like_CS"/>
</dbReference>
<comment type="similarity">
    <text evidence="1 7">Belongs to the class I-like SAM-binding methyltransferase superfamily. RsmB/NOP family.</text>
</comment>
<evidence type="ECO:0000256" key="3">
    <source>
        <dbReference type="ARBA" id="ARBA00022603"/>
    </source>
</evidence>
<dbReference type="PROSITE" id="PS51686">
    <property type="entry name" value="SAM_MT_RSMB_NOP"/>
    <property type="match status" value="1"/>
</dbReference>
<dbReference type="GO" id="GO:0001510">
    <property type="term" value="P:RNA methylation"/>
    <property type="evidence" value="ECO:0007669"/>
    <property type="project" value="InterPro"/>
</dbReference>
<keyword evidence="6 7" id="KW-0694">RNA-binding</keyword>